<dbReference type="AlphaFoldDB" id="A0A1W1I1I1"/>
<dbReference type="SMART" id="SM00448">
    <property type="entry name" value="REC"/>
    <property type="match status" value="1"/>
</dbReference>
<evidence type="ECO:0000313" key="5">
    <source>
        <dbReference type="Proteomes" id="UP000192042"/>
    </source>
</evidence>
<organism evidence="4 5">
    <name type="scientific">Nitrospira japonica</name>
    <dbReference type="NCBI Taxonomy" id="1325564"/>
    <lineage>
        <taxon>Bacteria</taxon>
        <taxon>Pseudomonadati</taxon>
        <taxon>Nitrospirota</taxon>
        <taxon>Nitrospiria</taxon>
        <taxon>Nitrospirales</taxon>
        <taxon>Nitrospiraceae</taxon>
        <taxon>Nitrospira</taxon>
    </lineage>
</organism>
<dbReference type="Proteomes" id="UP000192042">
    <property type="component" value="Chromosome I"/>
</dbReference>
<gene>
    <name evidence="4" type="ORF">NSJP_0683</name>
</gene>
<dbReference type="KEGG" id="nja:NSJP_0683"/>
<feature type="domain" description="Response regulatory" evidence="3">
    <location>
        <begin position="8"/>
        <end position="126"/>
    </location>
</feature>
<dbReference type="CDD" id="cd00156">
    <property type="entry name" value="REC"/>
    <property type="match status" value="1"/>
</dbReference>
<keyword evidence="5" id="KW-1185">Reference proteome</keyword>
<proteinExistence type="predicted"/>
<accession>A0A1W1I1I1</accession>
<name>A0A1W1I1I1_9BACT</name>
<dbReference type="Gene3D" id="3.40.50.2300">
    <property type="match status" value="1"/>
</dbReference>
<dbReference type="InterPro" id="IPR011006">
    <property type="entry name" value="CheY-like_superfamily"/>
</dbReference>
<dbReference type="GO" id="GO:0000160">
    <property type="term" value="P:phosphorelay signal transduction system"/>
    <property type="evidence" value="ECO:0007669"/>
    <property type="project" value="InterPro"/>
</dbReference>
<dbReference type="EMBL" id="LT828648">
    <property type="protein sequence ID" value="SLM46855.1"/>
    <property type="molecule type" value="Genomic_DNA"/>
</dbReference>
<evidence type="ECO:0000256" key="2">
    <source>
        <dbReference type="PROSITE-ProRule" id="PRU00169"/>
    </source>
</evidence>
<dbReference type="Pfam" id="PF00072">
    <property type="entry name" value="Response_reg"/>
    <property type="match status" value="1"/>
</dbReference>
<dbReference type="InterPro" id="IPR050595">
    <property type="entry name" value="Bact_response_regulator"/>
</dbReference>
<dbReference type="SUPFAM" id="SSF52172">
    <property type="entry name" value="CheY-like"/>
    <property type="match status" value="1"/>
</dbReference>
<dbReference type="InterPro" id="IPR001789">
    <property type="entry name" value="Sig_transdc_resp-reg_receiver"/>
</dbReference>
<reference evidence="4 5" key="1">
    <citation type="submission" date="2017-03" db="EMBL/GenBank/DDBJ databases">
        <authorList>
            <person name="Afonso C.L."/>
            <person name="Miller P.J."/>
            <person name="Scott M.A."/>
            <person name="Spackman E."/>
            <person name="Goraichik I."/>
            <person name="Dimitrov K.M."/>
            <person name="Suarez D.L."/>
            <person name="Swayne D.E."/>
        </authorList>
    </citation>
    <scope>NUCLEOTIDE SEQUENCE [LARGE SCALE GENOMIC DNA]</scope>
    <source>
        <strain evidence="4">Genome sequencing of Nitrospira japonica strain NJ11</strain>
    </source>
</reference>
<dbReference type="OrthoDB" id="7569831at2"/>
<dbReference type="PANTHER" id="PTHR44591:SF3">
    <property type="entry name" value="RESPONSE REGULATORY DOMAIN-CONTAINING PROTEIN"/>
    <property type="match status" value="1"/>
</dbReference>
<keyword evidence="1" id="KW-0597">Phosphoprotein</keyword>
<dbReference type="PANTHER" id="PTHR44591">
    <property type="entry name" value="STRESS RESPONSE REGULATOR PROTEIN 1"/>
    <property type="match status" value="1"/>
</dbReference>
<dbReference type="STRING" id="1325564.NSJP_0683"/>
<sequence>MASDGSAAILIIDGNHQDRVHYAGLLRNSSPDYEIFQAGDGKSGLERCQGRLFDCVVLELDLPDMSGFEVLRELIPLRECPGIPVVVLTRLSNDALLSAAVLYGAQACLQKQQASADLLDQAVTKSMSAVGHFRRRGAVRSSA</sequence>
<comment type="caution">
    <text evidence="2">Lacks conserved residue(s) required for the propagation of feature annotation.</text>
</comment>
<evidence type="ECO:0000313" key="4">
    <source>
        <dbReference type="EMBL" id="SLM46855.1"/>
    </source>
</evidence>
<dbReference type="RefSeq" id="WP_080885475.1">
    <property type="nucleotide sequence ID" value="NZ_LT828648.1"/>
</dbReference>
<dbReference type="PROSITE" id="PS50110">
    <property type="entry name" value="RESPONSE_REGULATORY"/>
    <property type="match status" value="1"/>
</dbReference>
<protein>
    <recommendedName>
        <fullName evidence="3">Response regulatory domain-containing protein</fullName>
    </recommendedName>
</protein>
<evidence type="ECO:0000256" key="1">
    <source>
        <dbReference type="ARBA" id="ARBA00022553"/>
    </source>
</evidence>
<evidence type="ECO:0000259" key="3">
    <source>
        <dbReference type="PROSITE" id="PS50110"/>
    </source>
</evidence>